<dbReference type="EMBL" id="BMAR01000001">
    <property type="protein sequence ID" value="GFR40683.1"/>
    <property type="molecule type" value="Genomic_DNA"/>
</dbReference>
<dbReference type="AlphaFoldDB" id="A0AAD3HHC8"/>
<gene>
    <name evidence="7" type="ORF">Agub_g1274</name>
</gene>
<evidence type="ECO:0000259" key="6">
    <source>
        <dbReference type="PROSITE" id="PS50118"/>
    </source>
</evidence>
<sequence>MAPTAYMLFCNEHREAARQKLAAEGHEKIPVTLVAKELGQLWKALSDEEKAKYKAQAEEQQQQQQQQAGDGDEQQGQETGEGQQKPDVLNDLKANTIPGAWVRRLVGVDPDIQRCSADAVLALSLAADVFLAAMCSKATAAAAGAKRRTVRLDDVERCVRGDKRLVSVGMTAVMNMVAAAATGGEEGKGAAGPPGKKPKLDKPVAVNNSIQRAFGLA</sequence>
<dbReference type="InterPro" id="IPR003958">
    <property type="entry name" value="CBFA_NFYB_domain"/>
</dbReference>
<dbReference type="SUPFAM" id="SSF47113">
    <property type="entry name" value="Histone-fold"/>
    <property type="match status" value="1"/>
</dbReference>
<dbReference type="SMART" id="SM00398">
    <property type="entry name" value="HMG"/>
    <property type="match status" value="1"/>
</dbReference>
<keyword evidence="2 4" id="KW-0238">DNA-binding</keyword>
<evidence type="ECO:0000256" key="1">
    <source>
        <dbReference type="ARBA" id="ARBA00004123"/>
    </source>
</evidence>
<dbReference type="InterPro" id="IPR009071">
    <property type="entry name" value="HMG_box_dom"/>
</dbReference>
<dbReference type="PANTHER" id="PTHR48112:SF32">
    <property type="entry name" value="HIGH MOBILITY GROUP PROTEIN B3"/>
    <property type="match status" value="1"/>
</dbReference>
<feature type="compositionally biased region" description="Low complexity" evidence="5">
    <location>
        <begin position="58"/>
        <end position="69"/>
    </location>
</feature>
<dbReference type="Gene3D" id="1.10.20.10">
    <property type="entry name" value="Histone, subunit A"/>
    <property type="match status" value="1"/>
</dbReference>
<dbReference type="GO" id="GO:0005634">
    <property type="term" value="C:nucleus"/>
    <property type="evidence" value="ECO:0007669"/>
    <property type="project" value="UniProtKB-SubCell"/>
</dbReference>
<comment type="subcellular location">
    <subcellularLocation>
        <location evidence="1">Nucleus</location>
    </subcellularLocation>
</comment>
<feature type="region of interest" description="Disordered" evidence="5">
    <location>
        <begin position="52"/>
        <end position="90"/>
    </location>
</feature>
<dbReference type="SUPFAM" id="SSF47095">
    <property type="entry name" value="HMG-box"/>
    <property type="match status" value="1"/>
</dbReference>
<evidence type="ECO:0000313" key="8">
    <source>
        <dbReference type="Proteomes" id="UP001054857"/>
    </source>
</evidence>
<protein>
    <recommendedName>
        <fullName evidence="6">HMG box domain-containing protein</fullName>
    </recommendedName>
</protein>
<dbReference type="CDD" id="cd00084">
    <property type="entry name" value="HMG-box_SF"/>
    <property type="match status" value="1"/>
</dbReference>
<feature type="domain" description="HMG box" evidence="6">
    <location>
        <begin position="1"/>
        <end position="72"/>
    </location>
</feature>
<dbReference type="PANTHER" id="PTHR48112">
    <property type="entry name" value="HIGH MOBILITY GROUP PROTEIN DSP1"/>
    <property type="match status" value="1"/>
</dbReference>
<keyword evidence="8" id="KW-1185">Reference proteome</keyword>
<dbReference type="PROSITE" id="PS50118">
    <property type="entry name" value="HMG_BOX_2"/>
    <property type="match status" value="1"/>
</dbReference>
<evidence type="ECO:0000256" key="3">
    <source>
        <dbReference type="ARBA" id="ARBA00023242"/>
    </source>
</evidence>
<comment type="caution">
    <text evidence="7">The sequence shown here is derived from an EMBL/GenBank/DDBJ whole genome shotgun (WGS) entry which is preliminary data.</text>
</comment>
<name>A0AAD3HHC8_9CHLO</name>
<feature type="DNA-binding region" description="HMG box" evidence="4">
    <location>
        <begin position="1"/>
        <end position="72"/>
    </location>
</feature>
<dbReference type="InterPro" id="IPR009072">
    <property type="entry name" value="Histone-fold"/>
</dbReference>
<dbReference type="Gene3D" id="1.10.30.10">
    <property type="entry name" value="High mobility group box domain"/>
    <property type="match status" value="1"/>
</dbReference>
<reference evidence="7 8" key="1">
    <citation type="journal article" date="2021" name="Sci. Rep.">
        <title>Genome sequencing of the multicellular alga Astrephomene provides insights into convergent evolution of germ-soma differentiation.</title>
        <authorList>
            <person name="Yamashita S."/>
            <person name="Yamamoto K."/>
            <person name="Matsuzaki R."/>
            <person name="Suzuki S."/>
            <person name="Yamaguchi H."/>
            <person name="Hirooka S."/>
            <person name="Minakuchi Y."/>
            <person name="Miyagishima S."/>
            <person name="Kawachi M."/>
            <person name="Toyoda A."/>
            <person name="Nozaki H."/>
        </authorList>
    </citation>
    <scope>NUCLEOTIDE SEQUENCE [LARGE SCALE GENOMIC DNA]</scope>
    <source>
        <strain evidence="7 8">NIES-4017</strain>
    </source>
</reference>
<evidence type="ECO:0000256" key="2">
    <source>
        <dbReference type="ARBA" id="ARBA00023125"/>
    </source>
</evidence>
<proteinExistence type="predicted"/>
<evidence type="ECO:0000313" key="7">
    <source>
        <dbReference type="EMBL" id="GFR40683.1"/>
    </source>
</evidence>
<organism evidence="7 8">
    <name type="scientific">Astrephomene gubernaculifera</name>
    <dbReference type="NCBI Taxonomy" id="47775"/>
    <lineage>
        <taxon>Eukaryota</taxon>
        <taxon>Viridiplantae</taxon>
        <taxon>Chlorophyta</taxon>
        <taxon>core chlorophytes</taxon>
        <taxon>Chlorophyceae</taxon>
        <taxon>CS clade</taxon>
        <taxon>Chlamydomonadales</taxon>
        <taxon>Astrephomenaceae</taxon>
        <taxon>Astrephomene</taxon>
    </lineage>
</organism>
<dbReference type="GO" id="GO:0003677">
    <property type="term" value="F:DNA binding"/>
    <property type="evidence" value="ECO:0007669"/>
    <property type="project" value="UniProtKB-UniRule"/>
</dbReference>
<evidence type="ECO:0000256" key="5">
    <source>
        <dbReference type="SAM" id="MobiDB-lite"/>
    </source>
</evidence>
<dbReference type="InterPro" id="IPR050342">
    <property type="entry name" value="HMGB"/>
</dbReference>
<dbReference type="InterPro" id="IPR036910">
    <property type="entry name" value="HMG_box_dom_sf"/>
</dbReference>
<keyword evidence="3 4" id="KW-0539">Nucleus</keyword>
<evidence type="ECO:0000256" key="4">
    <source>
        <dbReference type="PROSITE-ProRule" id="PRU00267"/>
    </source>
</evidence>
<dbReference type="Pfam" id="PF00808">
    <property type="entry name" value="CBFD_NFYB_HMF"/>
    <property type="match status" value="1"/>
</dbReference>
<dbReference type="GO" id="GO:0046982">
    <property type="term" value="F:protein heterodimerization activity"/>
    <property type="evidence" value="ECO:0007669"/>
    <property type="project" value="InterPro"/>
</dbReference>
<accession>A0AAD3HHC8</accession>
<dbReference type="Pfam" id="PF09011">
    <property type="entry name" value="HMG_box_2"/>
    <property type="match status" value="1"/>
</dbReference>
<dbReference type="Proteomes" id="UP001054857">
    <property type="component" value="Unassembled WGS sequence"/>
</dbReference>